<dbReference type="EMBL" id="CAJNOK010005137">
    <property type="protein sequence ID" value="CAF0961518.1"/>
    <property type="molecule type" value="Genomic_DNA"/>
</dbReference>
<comment type="caution">
    <text evidence="2">The sequence shown here is derived from an EMBL/GenBank/DDBJ whole genome shotgun (WGS) entry which is preliminary data.</text>
</comment>
<dbReference type="OrthoDB" id="10053840at2759"/>
<organism evidence="2 5">
    <name type="scientific">Didymodactylos carnosus</name>
    <dbReference type="NCBI Taxonomy" id="1234261"/>
    <lineage>
        <taxon>Eukaryota</taxon>
        <taxon>Metazoa</taxon>
        <taxon>Spiralia</taxon>
        <taxon>Gnathifera</taxon>
        <taxon>Rotifera</taxon>
        <taxon>Eurotatoria</taxon>
        <taxon>Bdelloidea</taxon>
        <taxon>Philodinida</taxon>
        <taxon>Philodinidae</taxon>
        <taxon>Didymodactylos</taxon>
    </lineage>
</organism>
<evidence type="ECO:0000313" key="3">
    <source>
        <dbReference type="EMBL" id="CAF3734332.1"/>
    </source>
</evidence>
<proteinExistence type="predicted"/>
<evidence type="ECO:0000313" key="1">
    <source>
        <dbReference type="EMBL" id="CAF0961518.1"/>
    </source>
</evidence>
<accession>A0A815UIH3</accession>
<name>A0A815UIH3_9BILA</name>
<evidence type="ECO:0000313" key="2">
    <source>
        <dbReference type="EMBL" id="CAF1516628.1"/>
    </source>
</evidence>
<evidence type="ECO:0000313" key="4">
    <source>
        <dbReference type="EMBL" id="CAF4376490.1"/>
    </source>
</evidence>
<dbReference type="Proteomes" id="UP000681722">
    <property type="component" value="Unassembled WGS sequence"/>
</dbReference>
<dbReference type="Proteomes" id="UP000663829">
    <property type="component" value="Unassembled WGS sequence"/>
</dbReference>
<dbReference type="Proteomes" id="UP000682733">
    <property type="component" value="Unassembled WGS sequence"/>
</dbReference>
<sequence length="178" mass="20487">MKYNGLFEVLKNLIHQDIRIFPMHIPDALAKLGDTRAIPLLGQTMNLQDSEGNDDRDPDDKIFRPVSTERLVVESCIALATFINDGETKSSLMNGIKNERIREVCLAVLYTCTKEKQYLELLEETVKTGKTFDDRIKHYLRKHAETSEDLVKLLQLNEEIETEKKVKTDDDETETDDD</sequence>
<dbReference type="EMBL" id="CAJNOQ010023520">
    <property type="protein sequence ID" value="CAF1516628.1"/>
    <property type="molecule type" value="Genomic_DNA"/>
</dbReference>
<keyword evidence="5" id="KW-1185">Reference proteome</keyword>
<gene>
    <name evidence="2" type="ORF">GPM918_LOCUS37358</name>
    <name evidence="1" type="ORF">OVA965_LOCUS12662</name>
    <name evidence="4" type="ORF">SRO942_LOCUS38121</name>
    <name evidence="3" type="ORF">TMI583_LOCUS12666</name>
</gene>
<dbReference type="Proteomes" id="UP000677228">
    <property type="component" value="Unassembled WGS sequence"/>
</dbReference>
<reference evidence="2" key="1">
    <citation type="submission" date="2021-02" db="EMBL/GenBank/DDBJ databases">
        <authorList>
            <person name="Nowell W R."/>
        </authorList>
    </citation>
    <scope>NUCLEOTIDE SEQUENCE</scope>
</reference>
<dbReference type="EMBL" id="CAJOBC010089065">
    <property type="protein sequence ID" value="CAF4376490.1"/>
    <property type="molecule type" value="Genomic_DNA"/>
</dbReference>
<protein>
    <submittedName>
        <fullName evidence="2">Uncharacterized protein</fullName>
    </submittedName>
</protein>
<dbReference type="AlphaFoldDB" id="A0A815UIH3"/>
<evidence type="ECO:0000313" key="5">
    <source>
        <dbReference type="Proteomes" id="UP000663829"/>
    </source>
</evidence>
<dbReference type="EMBL" id="CAJOBA010005142">
    <property type="protein sequence ID" value="CAF3734332.1"/>
    <property type="molecule type" value="Genomic_DNA"/>
</dbReference>